<dbReference type="Proteomes" id="UP000503462">
    <property type="component" value="Chromosome 4"/>
</dbReference>
<gene>
    <name evidence="2" type="ORF">AMS68_006215</name>
</gene>
<evidence type="ECO:0000256" key="1">
    <source>
        <dbReference type="SAM" id="Phobius"/>
    </source>
</evidence>
<accession>A0A6H0Y1H1</accession>
<keyword evidence="1" id="KW-0812">Transmembrane</keyword>
<keyword evidence="3" id="KW-1185">Reference proteome</keyword>
<dbReference type="OrthoDB" id="4770059at2759"/>
<proteinExistence type="predicted"/>
<keyword evidence="1" id="KW-1133">Transmembrane helix</keyword>
<keyword evidence="1" id="KW-0472">Membrane</keyword>
<sequence>MATLTTATSTTSATATYTYPYALTTTFSPPSSCFAPTYTLRPAGYDVEYAAHSEIHRGLDPACYPSNNYLTANALWFSPGICPEGYSTVQAAVSAGGTLATCCPSGMLILTRTGGSSFCAASGKPEPVTIFDGTSSSRVYAAYNPAASIIRVSNKAVPSAAVAGLQSYTTLSTQTGTSHQASIGVGLLLGGIVLAGLSVFACCLRKKSRYARYQRLDNVGHKVELPADSMKVAELDAAEIYEVGGRPDVAEADNANQMVELHSDDIVELEGEWLGWGPISEKGSSSI</sequence>
<name>A0A6H0Y1H1_9PEZI</name>
<dbReference type="AlphaFoldDB" id="A0A6H0Y1H1"/>
<organism evidence="2 3">
    <name type="scientific">Peltaster fructicola</name>
    <dbReference type="NCBI Taxonomy" id="286661"/>
    <lineage>
        <taxon>Eukaryota</taxon>
        <taxon>Fungi</taxon>
        <taxon>Dikarya</taxon>
        <taxon>Ascomycota</taxon>
        <taxon>Pezizomycotina</taxon>
        <taxon>Dothideomycetes</taxon>
        <taxon>Dothideomycetes incertae sedis</taxon>
        <taxon>Peltaster</taxon>
    </lineage>
</organism>
<evidence type="ECO:0000313" key="2">
    <source>
        <dbReference type="EMBL" id="QIX00698.1"/>
    </source>
</evidence>
<protein>
    <submittedName>
        <fullName evidence="2">Uncharacterized protein</fullName>
    </submittedName>
</protein>
<evidence type="ECO:0000313" key="3">
    <source>
        <dbReference type="Proteomes" id="UP000503462"/>
    </source>
</evidence>
<reference evidence="2 3" key="1">
    <citation type="journal article" date="2016" name="Sci. Rep.">
        <title>Peltaster fructicola genome reveals evolution from an invasive phytopathogen to an ectophytic parasite.</title>
        <authorList>
            <person name="Xu C."/>
            <person name="Chen H."/>
            <person name="Gleason M.L."/>
            <person name="Xu J.R."/>
            <person name="Liu H."/>
            <person name="Zhang R."/>
            <person name="Sun G."/>
        </authorList>
    </citation>
    <scope>NUCLEOTIDE SEQUENCE [LARGE SCALE GENOMIC DNA]</scope>
    <source>
        <strain evidence="2 3">LNHT1506</strain>
    </source>
</reference>
<dbReference type="EMBL" id="CP051142">
    <property type="protein sequence ID" value="QIX00698.1"/>
    <property type="molecule type" value="Genomic_DNA"/>
</dbReference>
<feature type="transmembrane region" description="Helical" evidence="1">
    <location>
        <begin position="181"/>
        <end position="204"/>
    </location>
</feature>